<comment type="caution">
    <text evidence="2">The sequence shown here is derived from an EMBL/GenBank/DDBJ whole genome shotgun (WGS) entry which is preliminary data.</text>
</comment>
<keyword evidence="3" id="KW-1185">Reference proteome</keyword>
<dbReference type="InterPro" id="IPR032710">
    <property type="entry name" value="NTF2-like_dom_sf"/>
</dbReference>
<evidence type="ECO:0000313" key="2">
    <source>
        <dbReference type="EMBL" id="KAJ9645041.1"/>
    </source>
</evidence>
<gene>
    <name evidence="2" type="ORF">H2204_001503</name>
</gene>
<dbReference type="Pfam" id="PF13577">
    <property type="entry name" value="SnoaL_4"/>
    <property type="match status" value="1"/>
</dbReference>
<dbReference type="SUPFAM" id="SSF54427">
    <property type="entry name" value="NTF2-like"/>
    <property type="match status" value="1"/>
</dbReference>
<organism evidence="2 3">
    <name type="scientific">Knufia peltigerae</name>
    <dbReference type="NCBI Taxonomy" id="1002370"/>
    <lineage>
        <taxon>Eukaryota</taxon>
        <taxon>Fungi</taxon>
        <taxon>Dikarya</taxon>
        <taxon>Ascomycota</taxon>
        <taxon>Pezizomycotina</taxon>
        <taxon>Eurotiomycetes</taxon>
        <taxon>Chaetothyriomycetidae</taxon>
        <taxon>Chaetothyriales</taxon>
        <taxon>Trichomeriaceae</taxon>
        <taxon>Knufia</taxon>
    </lineage>
</organism>
<dbReference type="AlphaFoldDB" id="A0AA38YEZ3"/>
<evidence type="ECO:0000313" key="3">
    <source>
        <dbReference type="Proteomes" id="UP001172681"/>
    </source>
</evidence>
<accession>A0AA38YEZ3</accession>
<sequence length="156" mass="17445">MAYLNKPGTLERTIALSEIQAVLHRYAVLARDNAAWDQMALLLTKDGLYRLPNGTVVKPSEMSTVVQGQEAKYIRHHITSIDVHFTSDNEARSIALYLAVTDKSAPDHWGQWEDVFRRTEDGAWLIADRSIVVDGCDPKGWFGTTYGVPKVVKGTE</sequence>
<dbReference type="Gene3D" id="3.10.450.50">
    <property type="match status" value="1"/>
</dbReference>
<reference evidence="2" key="1">
    <citation type="submission" date="2022-10" db="EMBL/GenBank/DDBJ databases">
        <title>Culturing micro-colonial fungi from biological soil crusts in the Mojave desert and describing Neophaeococcomyces mojavensis, and introducing the new genera and species Taxawa tesnikishii.</title>
        <authorList>
            <person name="Kurbessoian T."/>
            <person name="Stajich J.E."/>
        </authorList>
    </citation>
    <scope>NUCLEOTIDE SEQUENCE</scope>
    <source>
        <strain evidence="2">TK_35</strain>
    </source>
</reference>
<dbReference type="Proteomes" id="UP001172681">
    <property type="component" value="Unassembled WGS sequence"/>
</dbReference>
<evidence type="ECO:0000259" key="1">
    <source>
        <dbReference type="Pfam" id="PF13577"/>
    </source>
</evidence>
<dbReference type="EMBL" id="JAPDRN010000005">
    <property type="protein sequence ID" value="KAJ9645041.1"/>
    <property type="molecule type" value="Genomic_DNA"/>
</dbReference>
<protein>
    <recommendedName>
        <fullName evidence="1">SnoaL-like domain-containing protein</fullName>
    </recommendedName>
</protein>
<name>A0AA38YEZ3_9EURO</name>
<dbReference type="InterPro" id="IPR037401">
    <property type="entry name" value="SnoaL-like"/>
</dbReference>
<proteinExistence type="predicted"/>
<feature type="domain" description="SnoaL-like" evidence="1">
    <location>
        <begin position="16"/>
        <end position="129"/>
    </location>
</feature>
<dbReference type="CDD" id="cd00531">
    <property type="entry name" value="NTF2_like"/>
    <property type="match status" value="1"/>
</dbReference>